<dbReference type="AlphaFoldDB" id="A0A5S3V9K8"/>
<dbReference type="Gene3D" id="3.40.50.1820">
    <property type="entry name" value="alpha/beta hydrolase"/>
    <property type="match status" value="1"/>
</dbReference>
<dbReference type="InterPro" id="IPR029058">
    <property type="entry name" value="AB_hydrolase_fold"/>
</dbReference>
<evidence type="ECO:0000259" key="1">
    <source>
        <dbReference type="Pfam" id="PF12146"/>
    </source>
</evidence>
<dbReference type="Pfam" id="PF12146">
    <property type="entry name" value="Hydrolase_4"/>
    <property type="match status" value="1"/>
</dbReference>
<protein>
    <submittedName>
        <fullName evidence="2">Alpha/beta hydrolase</fullName>
    </submittedName>
</protein>
<comment type="caution">
    <text evidence="2">The sequence shown here is derived from an EMBL/GenBank/DDBJ whole genome shotgun (WGS) entry which is preliminary data.</text>
</comment>
<evidence type="ECO:0000313" key="3">
    <source>
        <dbReference type="Proteomes" id="UP000307217"/>
    </source>
</evidence>
<organism evidence="2 3">
    <name type="scientific">Pseudoalteromonas aurantia</name>
    <dbReference type="NCBI Taxonomy" id="43654"/>
    <lineage>
        <taxon>Bacteria</taxon>
        <taxon>Pseudomonadati</taxon>
        <taxon>Pseudomonadota</taxon>
        <taxon>Gammaproteobacteria</taxon>
        <taxon>Alteromonadales</taxon>
        <taxon>Pseudoalteromonadaceae</taxon>
        <taxon>Pseudoalteromonas</taxon>
    </lineage>
</organism>
<dbReference type="Proteomes" id="UP000307217">
    <property type="component" value="Unassembled WGS sequence"/>
</dbReference>
<sequence>MNFYSHSKHLVQHQKEIEQHWQSCRQGYFSAKSGKLFYAYHVPQAAKYSIVLINGRIESVWKYQELLWELAKNNIAVFSYDHIGQGLSPRTLTNPHIGHVHRFNDYTDDLHCFMQTIVDPNAVGTTFILAHSMGAAISYDYLANYPHAVSGAFLSAPMFDIQTHDVPYWLANLIARIGSMLGFAKHYAFGQGDYDPPEFWANKLTHCATRYQRFRTLYQNEAELRLGGVSFNWLSETFNLITKLPTFTPNIPIHIASAENDLIVNNQAQINIAKLHHNISISHYTNARHELLCEIDDIRYAVLSQMYQFYDALAFTAKETGS</sequence>
<accession>A0A5S3V9K8</accession>
<dbReference type="RefSeq" id="WP_138591656.1">
    <property type="nucleotide sequence ID" value="NZ_PNBX01000036.1"/>
</dbReference>
<dbReference type="SUPFAM" id="SSF53474">
    <property type="entry name" value="alpha/beta-Hydrolases"/>
    <property type="match status" value="1"/>
</dbReference>
<dbReference type="OrthoDB" id="9788260at2"/>
<gene>
    <name evidence="2" type="ORF">CWC19_09505</name>
</gene>
<proteinExistence type="predicted"/>
<dbReference type="InterPro" id="IPR022742">
    <property type="entry name" value="Hydrolase_4"/>
</dbReference>
<reference evidence="2 3" key="1">
    <citation type="submission" date="2018-01" db="EMBL/GenBank/DDBJ databases">
        <authorList>
            <person name="Paulsen S."/>
            <person name="Gram L.K."/>
        </authorList>
    </citation>
    <scope>NUCLEOTIDE SEQUENCE [LARGE SCALE GENOMIC DNA]</scope>
    <source>
        <strain evidence="2 3">S3790</strain>
    </source>
</reference>
<dbReference type="EMBL" id="PNBX01000036">
    <property type="protein sequence ID" value="TMO68502.1"/>
    <property type="molecule type" value="Genomic_DNA"/>
</dbReference>
<keyword evidence="2" id="KW-0378">Hydrolase</keyword>
<dbReference type="InterPro" id="IPR051044">
    <property type="entry name" value="MAG_DAG_Lipase"/>
</dbReference>
<name>A0A5S3V9K8_9GAMM</name>
<reference evidence="3" key="2">
    <citation type="submission" date="2019-06" db="EMBL/GenBank/DDBJ databases">
        <title>Co-occurence of chitin degradation, pigmentation and bioactivity in marine Pseudoalteromonas.</title>
        <authorList>
            <person name="Sonnenschein E.C."/>
            <person name="Bech P.K."/>
        </authorList>
    </citation>
    <scope>NUCLEOTIDE SEQUENCE [LARGE SCALE GENOMIC DNA]</scope>
    <source>
        <strain evidence="3">S3790</strain>
    </source>
</reference>
<dbReference type="GO" id="GO:0016787">
    <property type="term" value="F:hydrolase activity"/>
    <property type="evidence" value="ECO:0007669"/>
    <property type="project" value="UniProtKB-KW"/>
</dbReference>
<feature type="domain" description="Serine aminopeptidase S33" evidence="1">
    <location>
        <begin position="46"/>
        <end position="295"/>
    </location>
</feature>
<dbReference type="PANTHER" id="PTHR11614">
    <property type="entry name" value="PHOSPHOLIPASE-RELATED"/>
    <property type="match status" value="1"/>
</dbReference>
<evidence type="ECO:0000313" key="2">
    <source>
        <dbReference type="EMBL" id="TMO68502.1"/>
    </source>
</evidence>